<keyword evidence="1" id="KW-1133">Transmembrane helix</keyword>
<evidence type="ECO:0000256" key="1">
    <source>
        <dbReference type="SAM" id="Phobius"/>
    </source>
</evidence>
<reference evidence="2 3" key="2">
    <citation type="submission" date="2018-11" db="EMBL/GenBank/DDBJ databases">
        <authorList>
            <consortium name="Pathogen Informatics"/>
        </authorList>
    </citation>
    <scope>NUCLEOTIDE SEQUENCE [LARGE SCALE GENOMIC DNA]</scope>
</reference>
<protein>
    <submittedName>
        <fullName evidence="4">FMR1N protein</fullName>
    </submittedName>
</protein>
<keyword evidence="1" id="KW-0812">Transmembrane</keyword>
<evidence type="ECO:0000313" key="3">
    <source>
        <dbReference type="Proteomes" id="UP000276776"/>
    </source>
</evidence>
<keyword evidence="3" id="KW-1185">Reference proteome</keyword>
<evidence type="ECO:0000313" key="4">
    <source>
        <dbReference type="WBParaSite" id="TCLT_0000605301-mRNA-1"/>
    </source>
</evidence>
<accession>A0A0N5CZW3</accession>
<name>A0A0N5CZW3_THECL</name>
<proteinExistence type="predicted"/>
<dbReference type="AlphaFoldDB" id="A0A0N5CZW3"/>
<reference evidence="4" key="1">
    <citation type="submission" date="2017-02" db="UniProtKB">
        <authorList>
            <consortium name="WormBaseParasite"/>
        </authorList>
    </citation>
    <scope>IDENTIFICATION</scope>
</reference>
<dbReference type="OrthoDB" id="5787496at2759"/>
<dbReference type="WBParaSite" id="TCLT_0000605301-mRNA-1">
    <property type="protein sequence ID" value="TCLT_0000605301-mRNA-1"/>
    <property type="gene ID" value="TCLT_0000605301"/>
</dbReference>
<gene>
    <name evidence="2" type="ORF">TCLT_LOCUS6042</name>
</gene>
<sequence>MKQALCTVFGIYSYSLFVAQGGNLFHCTERVQCGGVISSETHRPVVAYVCPTRIHRDEENRCCSPPEFNCCREATFFENNLTAVLSALTIVALTLFTLLIIICLCWEKCFLHKMVRRYPTLDYIARPEETEHLNGLGLPGECSGDKHIYEVSTDVIYRLNKDPL</sequence>
<evidence type="ECO:0000313" key="2">
    <source>
        <dbReference type="EMBL" id="VDN03358.1"/>
    </source>
</evidence>
<dbReference type="Proteomes" id="UP000276776">
    <property type="component" value="Unassembled WGS sequence"/>
</dbReference>
<dbReference type="EMBL" id="UYYF01004384">
    <property type="protein sequence ID" value="VDN03358.1"/>
    <property type="molecule type" value="Genomic_DNA"/>
</dbReference>
<organism evidence="4">
    <name type="scientific">Thelazia callipaeda</name>
    <name type="common">Oriental eyeworm</name>
    <name type="synonym">Parasitic nematode</name>
    <dbReference type="NCBI Taxonomy" id="103827"/>
    <lineage>
        <taxon>Eukaryota</taxon>
        <taxon>Metazoa</taxon>
        <taxon>Ecdysozoa</taxon>
        <taxon>Nematoda</taxon>
        <taxon>Chromadorea</taxon>
        <taxon>Rhabditida</taxon>
        <taxon>Spirurina</taxon>
        <taxon>Spiruromorpha</taxon>
        <taxon>Thelazioidea</taxon>
        <taxon>Thelaziidae</taxon>
        <taxon>Thelazia</taxon>
    </lineage>
</organism>
<feature type="transmembrane region" description="Helical" evidence="1">
    <location>
        <begin position="83"/>
        <end position="106"/>
    </location>
</feature>
<keyword evidence="1" id="KW-0472">Membrane</keyword>
<dbReference type="OMA" id="ICLCWEK"/>